<dbReference type="PANTHER" id="PTHR22692">
    <property type="entry name" value="MYOSIN VII, XV"/>
    <property type="match status" value="1"/>
</dbReference>
<protein>
    <recommendedName>
        <fullName evidence="1">MyTH4 domain-containing protein</fullName>
    </recommendedName>
</protein>
<dbReference type="Pfam" id="PF21989">
    <property type="entry name" value="RA_2"/>
    <property type="match status" value="1"/>
</dbReference>
<dbReference type="InterPro" id="IPR000857">
    <property type="entry name" value="MyTH4_dom"/>
</dbReference>
<dbReference type="GO" id="GO:0005856">
    <property type="term" value="C:cytoskeleton"/>
    <property type="evidence" value="ECO:0007669"/>
    <property type="project" value="InterPro"/>
</dbReference>
<sequence length="276" mass="31716">LANLNLRDEILCQLCNQTWQNDNVDACDRAWTLMIHCLSSFSPSSLLYKYLLKYVSDYAPNLIRPILQRLLLTNDHHEQYNSRTYPPSLLEWKAMTQNCGSSIELNMANGDQKLCQIDSWSTAEQVTTELLKSIGFQNNHTGWSVDFEDNYGDIYSLNGDDYVLDMVSQIELYPRFPSSINYFIGCSGQTRMNGNSRNTINPAHNPDLINKFNVREILEQNHENKLSNKRDAPHHQQHLFLKSNVQGQLNQKMLRSMSGETLVRTMDNDDGTGFVN</sequence>
<evidence type="ECO:0000259" key="1">
    <source>
        <dbReference type="PROSITE" id="PS51016"/>
    </source>
</evidence>
<dbReference type="Gene3D" id="3.10.20.90">
    <property type="entry name" value="Phosphatidylinositol 3-kinase Catalytic Subunit, Chain A, domain 1"/>
    <property type="match status" value="1"/>
</dbReference>
<comment type="caution">
    <text evidence="2">The sequence shown here is derived from an EMBL/GenBank/DDBJ whole genome shotgun (WGS) entry which is preliminary data.</text>
</comment>
<evidence type="ECO:0000313" key="2">
    <source>
        <dbReference type="EMBL" id="OTF76096.1"/>
    </source>
</evidence>
<evidence type="ECO:0000313" key="3">
    <source>
        <dbReference type="Proteomes" id="UP000194236"/>
    </source>
</evidence>
<gene>
    <name evidence="2" type="ORF">BLA29_008958</name>
</gene>
<dbReference type="OrthoDB" id="312459at2759"/>
<keyword evidence="3" id="KW-1185">Reference proteome</keyword>
<dbReference type="Pfam" id="PF00784">
    <property type="entry name" value="MyTH4"/>
    <property type="match status" value="1"/>
</dbReference>
<dbReference type="PANTHER" id="PTHR22692:SF26">
    <property type="entry name" value="SH3 DOMAIN-CONTAINING PROTEIN"/>
    <property type="match status" value="1"/>
</dbReference>
<dbReference type="EMBL" id="MUJZ01039078">
    <property type="protein sequence ID" value="OTF76096.1"/>
    <property type="molecule type" value="Genomic_DNA"/>
</dbReference>
<dbReference type="InterPro" id="IPR051567">
    <property type="entry name" value="Unconventional_Myosin_ATPase"/>
</dbReference>
<dbReference type="AlphaFoldDB" id="A0A1Y3B912"/>
<reference evidence="2 3" key="1">
    <citation type="submission" date="2017-03" db="EMBL/GenBank/DDBJ databases">
        <title>Genome Survey of Euroglyphus maynei.</title>
        <authorList>
            <person name="Arlian L.G."/>
            <person name="Morgan M.S."/>
            <person name="Rider S.D."/>
        </authorList>
    </citation>
    <scope>NUCLEOTIDE SEQUENCE [LARGE SCALE GENOMIC DNA]</scope>
    <source>
        <strain evidence="2">Arlian Lab</strain>
        <tissue evidence="2">Whole body</tissue>
    </source>
</reference>
<dbReference type="InterPro" id="IPR038185">
    <property type="entry name" value="MyTH4_dom_sf"/>
</dbReference>
<feature type="non-terminal residue" evidence="2">
    <location>
        <position position="1"/>
    </location>
</feature>
<organism evidence="2 3">
    <name type="scientific">Euroglyphus maynei</name>
    <name type="common">Mayne's house dust mite</name>
    <dbReference type="NCBI Taxonomy" id="6958"/>
    <lineage>
        <taxon>Eukaryota</taxon>
        <taxon>Metazoa</taxon>
        <taxon>Ecdysozoa</taxon>
        <taxon>Arthropoda</taxon>
        <taxon>Chelicerata</taxon>
        <taxon>Arachnida</taxon>
        <taxon>Acari</taxon>
        <taxon>Acariformes</taxon>
        <taxon>Sarcoptiformes</taxon>
        <taxon>Astigmata</taxon>
        <taxon>Psoroptidia</taxon>
        <taxon>Analgoidea</taxon>
        <taxon>Pyroglyphidae</taxon>
        <taxon>Pyroglyphinae</taxon>
        <taxon>Euroglyphus</taxon>
    </lineage>
</organism>
<accession>A0A1Y3B912</accession>
<dbReference type="Proteomes" id="UP000194236">
    <property type="component" value="Unassembled WGS sequence"/>
</dbReference>
<name>A0A1Y3B912_EURMA</name>
<proteinExistence type="predicted"/>
<dbReference type="Gene3D" id="1.25.40.530">
    <property type="entry name" value="MyTH4 domain"/>
    <property type="match status" value="1"/>
</dbReference>
<dbReference type="SMART" id="SM00139">
    <property type="entry name" value="MyTH4"/>
    <property type="match status" value="1"/>
</dbReference>
<dbReference type="PROSITE" id="PS51016">
    <property type="entry name" value="MYTH4"/>
    <property type="match status" value="1"/>
</dbReference>
<feature type="domain" description="MyTH4" evidence="1">
    <location>
        <begin position="1"/>
        <end position="96"/>
    </location>
</feature>